<dbReference type="PANTHER" id="PTHR14690">
    <property type="entry name" value="IQ MOTIF CONTAINING WITH AAA DOMAIN 1"/>
    <property type="match status" value="1"/>
</dbReference>
<dbReference type="Proteomes" id="UP000515908">
    <property type="component" value="Chromosome 14"/>
</dbReference>
<dbReference type="AlphaFoldDB" id="A0A7G2CKR6"/>
<dbReference type="InterPro" id="IPR052267">
    <property type="entry name" value="N-DRC_Component"/>
</dbReference>
<organism evidence="2 3">
    <name type="scientific">Angomonas deanei</name>
    <dbReference type="NCBI Taxonomy" id="59799"/>
    <lineage>
        <taxon>Eukaryota</taxon>
        <taxon>Discoba</taxon>
        <taxon>Euglenozoa</taxon>
        <taxon>Kinetoplastea</taxon>
        <taxon>Metakinetoplastina</taxon>
        <taxon>Trypanosomatida</taxon>
        <taxon>Trypanosomatidae</taxon>
        <taxon>Strigomonadinae</taxon>
        <taxon>Angomonas</taxon>
    </lineage>
</organism>
<protein>
    <submittedName>
        <fullName evidence="2">Uncharacterized protein</fullName>
    </submittedName>
</protein>
<keyword evidence="3" id="KW-1185">Reference proteome</keyword>
<feature type="region of interest" description="Disordered" evidence="1">
    <location>
        <begin position="169"/>
        <end position="200"/>
    </location>
</feature>
<evidence type="ECO:0000256" key="1">
    <source>
        <dbReference type="SAM" id="MobiDB-lite"/>
    </source>
</evidence>
<gene>
    <name evidence="2" type="ORF">ADEAN_000717600</name>
</gene>
<feature type="compositionally biased region" description="Basic and acidic residues" evidence="1">
    <location>
        <begin position="190"/>
        <end position="200"/>
    </location>
</feature>
<sequence>MSTLSYEQLYQQILGELNELQQEDVAIGSQRLPETIKEKNTFYTQFFLALYVKYLTISRKLVVIYDTQLQPQKLGEVRMLLDSCLGRMLELKEALVKNSGDYILLDNVMLDLKLSPESLEPPVPSYILEDRKEEIQRQRNYIASLQEHYAESDPECLLSVAKKMLKTWRKDPTKLPPTDSATAPAAEGSAEERPCRLWRQ</sequence>
<dbReference type="PANTHER" id="PTHR14690:SF0">
    <property type="entry name" value="IQ MOTIF CONTAINING WITH AAA DOMAIN 1"/>
    <property type="match status" value="1"/>
</dbReference>
<dbReference type="OrthoDB" id="3046016at2759"/>
<evidence type="ECO:0000313" key="3">
    <source>
        <dbReference type="Proteomes" id="UP000515908"/>
    </source>
</evidence>
<proteinExistence type="predicted"/>
<reference evidence="2 3" key="1">
    <citation type="submission" date="2020-08" db="EMBL/GenBank/DDBJ databases">
        <authorList>
            <person name="Newling K."/>
            <person name="Davey J."/>
            <person name="Forrester S."/>
        </authorList>
    </citation>
    <scope>NUCLEOTIDE SEQUENCE [LARGE SCALE GENOMIC DNA]</scope>
    <source>
        <strain evidence="3">Crithidia deanei Carvalho (ATCC PRA-265)</strain>
    </source>
</reference>
<name>A0A7G2CKR6_9TRYP</name>
<accession>A0A7G2CKR6</accession>
<dbReference type="VEuPathDB" id="TriTrypDB:ADEAN_000717600"/>
<dbReference type="EMBL" id="LR877158">
    <property type="protein sequence ID" value="CAD2219667.1"/>
    <property type="molecule type" value="Genomic_DNA"/>
</dbReference>
<evidence type="ECO:0000313" key="2">
    <source>
        <dbReference type="EMBL" id="CAD2219667.1"/>
    </source>
</evidence>